<evidence type="ECO:0000313" key="3">
    <source>
        <dbReference type="Proteomes" id="UP000439903"/>
    </source>
</evidence>
<dbReference type="AlphaFoldDB" id="A0A8H4A9M0"/>
<feature type="compositionally biased region" description="Polar residues" evidence="1">
    <location>
        <begin position="54"/>
        <end position="67"/>
    </location>
</feature>
<evidence type="ECO:0000313" key="2">
    <source>
        <dbReference type="EMBL" id="KAF0458575.1"/>
    </source>
</evidence>
<proteinExistence type="predicted"/>
<comment type="caution">
    <text evidence="2">The sequence shown here is derived from an EMBL/GenBank/DDBJ whole genome shotgun (WGS) entry which is preliminary data.</text>
</comment>
<dbReference type="EMBL" id="WTPW01001076">
    <property type="protein sequence ID" value="KAF0458575.1"/>
    <property type="molecule type" value="Genomic_DNA"/>
</dbReference>
<keyword evidence="3" id="KW-1185">Reference proteome</keyword>
<evidence type="ECO:0000256" key="1">
    <source>
        <dbReference type="SAM" id="MobiDB-lite"/>
    </source>
</evidence>
<gene>
    <name evidence="2" type="ORF">F8M41_000929</name>
</gene>
<feature type="region of interest" description="Disordered" evidence="1">
    <location>
        <begin position="34"/>
        <end position="76"/>
    </location>
</feature>
<accession>A0A8H4A9M0</accession>
<dbReference type="Proteomes" id="UP000439903">
    <property type="component" value="Unassembled WGS sequence"/>
</dbReference>
<name>A0A8H4A9M0_GIGMA</name>
<reference evidence="2 3" key="1">
    <citation type="journal article" date="2019" name="Environ. Microbiol.">
        <title>At the nexus of three kingdoms: the genome of the mycorrhizal fungus Gigaspora margarita provides insights into plant, endobacterial and fungal interactions.</title>
        <authorList>
            <person name="Venice F."/>
            <person name="Ghignone S."/>
            <person name="Salvioli di Fossalunga A."/>
            <person name="Amselem J."/>
            <person name="Novero M."/>
            <person name="Xianan X."/>
            <person name="Sedzielewska Toro K."/>
            <person name="Morin E."/>
            <person name="Lipzen A."/>
            <person name="Grigoriev I.V."/>
            <person name="Henrissat B."/>
            <person name="Martin F.M."/>
            <person name="Bonfante P."/>
        </authorList>
    </citation>
    <scope>NUCLEOTIDE SEQUENCE [LARGE SCALE GENOMIC DNA]</scope>
    <source>
        <strain evidence="2 3">BEG34</strain>
    </source>
</reference>
<protein>
    <submittedName>
        <fullName evidence="2">Uncharacterized protein</fullName>
    </submittedName>
</protein>
<organism evidence="2 3">
    <name type="scientific">Gigaspora margarita</name>
    <dbReference type="NCBI Taxonomy" id="4874"/>
    <lineage>
        <taxon>Eukaryota</taxon>
        <taxon>Fungi</taxon>
        <taxon>Fungi incertae sedis</taxon>
        <taxon>Mucoromycota</taxon>
        <taxon>Glomeromycotina</taxon>
        <taxon>Glomeromycetes</taxon>
        <taxon>Diversisporales</taxon>
        <taxon>Gigasporaceae</taxon>
        <taxon>Gigaspora</taxon>
    </lineage>
</organism>
<sequence length="185" mass="21848">MWQKKIKPYLHEFKVLNYKKEDIVYPFTQPSNTETALPSNERKEASKFHFPPNKQFTPDNISGSGKPQNKHRRGLQKEMKPYLQKFRVEAEQEDIMHSSQFTEFVNCEYMTHPVNACAVPADQVYDQIIHLGSLNTSSISPHYVQSYEGCQKNNQIEVVNYDNMLTIMEEYFDFEAFEKFQENFQ</sequence>